<feature type="disulfide bond" evidence="5">
    <location>
        <begin position="112"/>
        <end position="124"/>
    </location>
</feature>
<reference evidence="8" key="1">
    <citation type="journal article" date="2010" name="Science">
        <title>Plasticity of animal genome architecture unmasked by rapid evolution of a pelagic tunicate.</title>
        <authorList>
            <person name="Denoeud F."/>
            <person name="Henriet S."/>
            <person name="Mungpakdee S."/>
            <person name="Aury J.M."/>
            <person name="Da Silva C."/>
            <person name="Brinkmann H."/>
            <person name="Mikhaleva J."/>
            <person name="Olsen L.C."/>
            <person name="Jubin C."/>
            <person name="Canestro C."/>
            <person name="Bouquet J.M."/>
            <person name="Danks G."/>
            <person name="Poulain J."/>
            <person name="Campsteijn C."/>
            <person name="Adamski M."/>
            <person name="Cross I."/>
            <person name="Yadetie F."/>
            <person name="Muffato M."/>
            <person name="Louis A."/>
            <person name="Butcher S."/>
            <person name="Tsagkogeorga G."/>
            <person name="Konrad A."/>
            <person name="Singh S."/>
            <person name="Jensen M.F."/>
            <person name="Cong E.H."/>
            <person name="Eikeseth-Otteraa H."/>
            <person name="Noel B."/>
            <person name="Anthouard V."/>
            <person name="Porcel B.M."/>
            <person name="Kachouri-Lafond R."/>
            <person name="Nishino A."/>
            <person name="Ugolini M."/>
            <person name="Chourrout P."/>
            <person name="Nishida H."/>
            <person name="Aasland R."/>
            <person name="Huzurbazar S."/>
            <person name="Westhof E."/>
            <person name="Delsuc F."/>
            <person name="Lehrach H."/>
            <person name="Reinhardt R."/>
            <person name="Weissenbach J."/>
            <person name="Roy S.W."/>
            <person name="Artiguenave F."/>
            <person name="Postlethwait J.H."/>
            <person name="Manak J.R."/>
            <person name="Thompson E.M."/>
            <person name="Jaillon O."/>
            <person name="Du Pasquier L."/>
            <person name="Boudinot P."/>
            <person name="Liberles D.A."/>
            <person name="Volff J.N."/>
            <person name="Philippe H."/>
            <person name="Lenhard B."/>
            <person name="Roest Crollius H."/>
            <person name="Wincker P."/>
            <person name="Chourrout D."/>
        </authorList>
    </citation>
    <scope>NUCLEOTIDE SEQUENCE [LARGE SCALE GENOMIC DNA]</scope>
</reference>
<dbReference type="AlphaFoldDB" id="E4XJ57"/>
<accession>E4XJ57</accession>
<evidence type="ECO:0000256" key="5">
    <source>
        <dbReference type="PIRSR" id="PIRSR601211-3"/>
    </source>
</evidence>
<dbReference type="SUPFAM" id="SSF48619">
    <property type="entry name" value="Phospholipase A2, PLA2"/>
    <property type="match status" value="1"/>
</dbReference>
<dbReference type="Gene3D" id="1.20.90.10">
    <property type="entry name" value="Phospholipase A2 domain"/>
    <property type="match status" value="1"/>
</dbReference>
<dbReference type="Proteomes" id="UP000001307">
    <property type="component" value="Unassembled WGS sequence"/>
</dbReference>
<feature type="disulfide bond" evidence="5">
    <location>
        <begin position="94"/>
        <end position="119"/>
    </location>
</feature>
<feature type="active site" evidence="4">
    <location>
        <position position="79"/>
    </location>
</feature>
<dbReference type="OrthoDB" id="5841574at2759"/>
<dbReference type="InterPro" id="IPR016090">
    <property type="entry name" value="PLA2-like_dom"/>
</dbReference>
<proteinExistence type="inferred from homology"/>
<dbReference type="InParanoid" id="E4XJ57"/>
<dbReference type="GO" id="GO:0006644">
    <property type="term" value="P:phospholipid metabolic process"/>
    <property type="evidence" value="ECO:0007669"/>
    <property type="project" value="InterPro"/>
</dbReference>
<keyword evidence="9" id="KW-1185">Reference proteome</keyword>
<sequence>MRVFASLLISESVSQRLNPGERRMSEFQTLMKFYNSNFSLDTHGQYGCKCQYMVTDRPLSAGPAGPVSVDELDATCQAHKDCYRCAKEKFGESCIPEFNNYQYEYVGNEIECTSSAGSCNRALCECDLKFAKEHVAKIDVYDEKLTLFNGFVAGITCPNYCGKSQFDVSSDSESLNDGVFHAHDELVNGRRCWENQDGFLITWDHAKWVIQNSTDTIAEGIEDVGCPTVTEWVTPTGQGGGGFGIKFNGQGRGEIIGEHEAVDKQVKT</sequence>
<dbReference type="GO" id="GO:0005543">
    <property type="term" value="F:phospholipid binding"/>
    <property type="evidence" value="ECO:0007669"/>
    <property type="project" value="TreeGrafter"/>
</dbReference>
<dbReference type="GO" id="GO:0005509">
    <property type="term" value="F:calcium ion binding"/>
    <property type="evidence" value="ECO:0007669"/>
    <property type="project" value="InterPro"/>
</dbReference>
<comment type="subcellular location">
    <subcellularLocation>
        <location evidence="1">Secreted</location>
    </subcellularLocation>
</comment>
<dbReference type="PANTHER" id="PTHR11716">
    <property type="entry name" value="PHOSPHOLIPASE A2 FAMILY MEMBER"/>
    <property type="match status" value="1"/>
</dbReference>
<feature type="disulfide bond" evidence="5">
    <location>
        <begin position="82"/>
        <end position="126"/>
    </location>
</feature>
<evidence type="ECO:0000256" key="6">
    <source>
        <dbReference type="RuleBase" id="RU003654"/>
    </source>
</evidence>
<dbReference type="Pfam" id="PF00068">
    <property type="entry name" value="Phospholip_A2_1"/>
    <property type="match status" value="1"/>
</dbReference>
<organism evidence="8">
    <name type="scientific">Oikopleura dioica</name>
    <name type="common">Tunicate</name>
    <dbReference type="NCBI Taxonomy" id="34765"/>
    <lineage>
        <taxon>Eukaryota</taxon>
        <taxon>Metazoa</taxon>
        <taxon>Chordata</taxon>
        <taxon>Tunicata</taxon>
        <taxon>Appendicularia</taxon>
        <taxon>Copelata</taxon>
        <taxon>Oikopleuridae</taxon>
        <taxon>Oikopleura</taxon>
    </lineage>
</organism>
<evidence type="ECO:0000256" key="4">
    <source>
        <dbReference type="PIRSR" id="PIRSR601211-1"/>
    </source>
</evidence>
<dbReference type="EMBL" id="FN653057">
    <property type="protein sequence ID" value="CBY10500.1"/>
    <property type="molecule type" value="Genomic_DNA"/>
</dbReference>
<evidence type="ECO:0000259" key="7">
    <source>
        <dbReference type="SMART" id="SM00085"/>
    </source>
</evidence>
<dbReference type="SMART" id="SM00085">
    <property type="entry name" value="PA2c"/>
    <property type="match status" value="1"/>
</dbReference>
<evidence type="ECO:0000313" key="9">
    <source>
        <dbReference type="Proteomes" id="UP000001307"/>
    </source>
</evidence>
<dbReference type="PANTHER" id="PTHR11716:SF100">
    <property type="entry name" value="PHOSPHOLIPASE A2"/>
    <property type="match status" value="1"/>
</dbReference>
<dbReference type="GO" id="GO:0005576">
    <property type="term" value="C:extracellular region"/>
    <property type="evidence" value="ECO:0007669"/>
    <property type="project" value="UniProtKB-SubCell"/>
</dbReference>
<dbReference type="InterPro" id="IPR036444">
    <property type="entry name" value="PLipase_A2_dom_sf"/>
</dbReference>
<protein>
    <recommendedName>
        <fullName evidence="7">Phospholipase A2-like central domain-containing protein</fullName>
    </recommendedName>
</protein>
<evidence type="ECO:0000256" key="3">
    <source>
        <dbReference type="ARBA" id="ARBA00023157"/>
    </source>
</evidence>
<dbReference type="GO" id="GO:0050482">
    <property type="term" value="P:arachidonate secretion"/>
    <property type="evidence" value="ECO:0007669"/>
    <property type="project" value="InterPro"/>
</dbReference>
<comment type="similarity">
    <text evidence="6">Belongs to the phospholipase A2 family.</text>
</comment>
<keyword evidence="3 5" id="KW-1015">Disulfide bond</keyword>
<dbReference type="GO" id="GO:0047498">
    <property type="term" value="F:calcium-dependent phospholipase A2 activity"/>
    <property type="evidence" value="ECO:0007669"/>
    <property type="project" value="TreeGrafter"/>
</dbReference>
<feature type="active site" evidence="4">
    <location>
        <position position="127"/>
    </location>
</feature>
<gene>
    <name evidence="8" type="ORF">GSOID_T00012638001</name>
</gene>
<dbReference type="GO" id="GO:0016042">
    <property type="term" value="P:lipid catabolic process"/>
    <property type="evidence" value="ECO:0007669"/>
    <property type="project" value="InterPro"/>
</dbReference>
<name>E4XJ57_OIKDI</name>
<dbReference type="InterPro" id="IPR001211">
    <property type="entry name" value="PLA2"/>
</dbReference>
<keyword evidence="2" id="KW-0964">Secreted</keyword>
<feature type="disulfide bond" evidence="5">
    <location>
        <begin position="50"/>
        <end position="76"/>
    </location>
</feature>
<feature type="domain" description="Phospholipase A2-like central" evidence="7">
    <location>
        <begin position="23"/>
        <end position="146"/>
    </location>
</feature>
<evidence type="ECO:0000256" key="1">
    <source>
        <dbReference type="ARBA" id="ARBA00004613"/>
    </source>
</evidence>
<evidence type="ECO:0000313" key="8">
    <source>
        <dbReference type="EMBL" id="CBY10500.1"/>
    </source>
</evidence>
<evidence type="ECO:0000256" key="2">
    <source>
        <dbReference type="ARBA" id="ARBA00022525"/>
    </source>
</evidence>